<dbReference type="OrthoDB" id="10007415at2759"/>
<dbReference type="WBParaSite" id="maker-uti_cns_0003141-snap-gene-0.3-mRNA-1">
    <property type="protein sequence ID" value="maker-uti_cns_0003141-snap-gene-0.3-mRNA-1"/>
    <property type="gene ID" value="maker-uti_cns_0003141-snap-gene-0.3"/>
</dbReference>
<reference evidence="2" key="1">
    <citation type="submission" date="2016-11" db="UniProtKB">
        <authorList>
            <consortium name="WormBaseParasite"/>
        </authorList>
    </citation>
    <scope>IDENTIFICATION</scope>
</reference>
<dbReference type="InterPro" id="IPR036034">
    <property type="entry name" value="PDZ_sf"/>
</dbReference>
<protein>
    <submittedName>
        <fullName evidence="2">PDZ domain-containing protein</fullName>
    </submittedName>
</protein>
<dbReference type="SUPFAM" id="SSF50156">
    <property type="entry name" value="PDZ domain-like"/>
    <property type="match status" value="1"/>
</dbReference>
<dbReference type="Gene3D" id="2.30.42.10">
    <property type="match status" value="1"/>
</dbReference>
<dbReference type="AlphaFoldDB" id="A0A1I8GV89"/>
<dbReference type="InterPro" id="IPR001478">
    <property type="entry name" value="PDZ"/>
</dbReference>
<dbReference type="Proteomes" id="UP000095280">
    <property type="component" value="Unplaced"/>
</dbReference>
<dbReference type="InterPro" id="IPR051067">
    <property type="entry name" value="NHER"/>
</dbReference>
<dbReference type="Pfam" id="PF00595">
    <property type="entry name" value="PDZ"/>
    <property type="match status" value="1"/>
</dbReference>
<dbReference type="SMART" id="SM00228">
    <property type="entry name" value="PDZ"/>
    <property type="match status" value="1"/>
</dbReference>
<dbReference type="STRING" id="282301.A0A1I8GV89"/>
<dbReference type="PANTHER" id="PTHR14191:SF28">
    <property type="entry name" value="GH04176P-RELATED"/>
    <property type="match status" value="1"/>
</dbReference>
<dbReference type="CDD" id="cd06768">
    <property type="entry name" value="PDZ_NHERF-like"/>
    <property type="match status" value="1"/>
</dbReference>
<evidence type="ECO:0000313" key="1">
    <source>
        <dbReference type="Proteomes" id="UP000095280"/>
    </source>
</evidence>
<dbReference type="GO" id="GO:0016324">
    <property type="term" value="C:apical plasma membrane"/>
    <property type="evidence" value="ECO:0007669"/>
    <property type="project" value="TreeGrafter"/>
</dbReference>
<proteinExistence type="predicted"/>
<sequence>MNVPENQKPRLCMLRKWDDFAGYGFNLHAEKGKTGQFIGKVDPLSPAALGGLRANDIVIEVNGINVEDASHATVVSRVKAQPGRVDLFVCSPQSLRRFRQAGLQLSSAVPGVVRCVTPDRRPVEASMSAEKDSGNADCAAASDSASVQSAEAPQQESQPQSLRAAPLPQKSAPSQLPPPAAPTTGADPLGNVSLADMRARIGQNRRNQVKMSAVSFSEKYNVFQSL</sequence>
<keyword evidence="1" id="KW-1185">Reference proteome</keyword>
<organism evidence="1 2">
    <name type="scientific">Macrostomum lignano</name>
    <dbReference type="NCBI Taxonomy" id="282301"/>
    <lineage>
        <taxon>Eukaryota</taxon>
        <taxon>Metazoa</taxon>
        <taxon>Spiralia</taxon>
        <taxon>Lophotrochozoa</taxon>
        <taxon>Platyhelminthes</taxon>
        <taxon>Rhabditophora</taxon>
        <taxon>Macrostomorpha</taxon>
        <taxon>Macrostomida</taxon>
        <taxon>Macrostomidae</taxon>
        <taxon>Macrostomum</taxon>
    </lineage>
</organism>
<accession>A0A1I8GV89</accession>
<dbReference type="PANTHER" id="PTHR14191">
    <property type="entry name" value="PDZ DOMAIN CONTAINING PROTEIN"/>
    <property type="match status" value="1"/>
</dbReference>
<dbReference type="GO" id="GO:0043495">
    <property type="term" value="F:protein-membrane adaptor activity"/>
    <property type="evidence" value="ECO:0007669"/>
    <property type="project" value="TreeGrafter"/>
</dbReference>
<name>A0A1I8GV89_9PLAT</name>
<dbReference type="GO" id="GO:0072659">
    <property type="term" value="P:protein localization to plasma membrane"/>
    <property type="evidence" value="ECO:0007669"/>
    <property type="project" value="TreeGrafter"/>
</dbReference>
<evidence type="ECO:0000313" key="2">
    <source>
        <dbReference type="WBParaSite" id="maker-uti_cns_0003141-snap-gene-0.3-mRNA-1"/>
    </source>
</evidence>
<dbReference type="PROSITE" id="PS50106">
    <property type="entry name" value="PDZ"/>
    <property type="match status" value="1"/>
</dbReference>